<dbReference type="STRING" id="92696.A0A4R0RX22"/>
<dbReference type="PANTHER" id="PTHR28177">
    <property type="entry name" value="ALTERED INHERITANCE OF MITOCHONDRIA PROTEIN 19, MITOCHONDRIAL"/>
    <property type="match status" value="1"/>
</dbReference>
<dbReference type="EMBL" id="RWJN01000061">
    <property type="protein sequence ID" value="TCD68618.1"/>
    <property type="molecule type" value="Genomic_DNA"/>
</dbReference>
<reference evidence="1 2" key="1">
    <citation type="submission" date="2018-11" db="EMBL/GenBank/DDBJ databases">
        <title>Genome assembly of Steccherinum ochraceum LE-BIN_3174, the white-rot fungus of the Steccherinaceae family (The Residual Polyporoid clade, Polyporales, Basidiomycota).</title>
        <authorList>
            <person name="Fedorova T.V."/>
            <person name="Glazunova O.A."/>
            <person name="Landesman E.O."/>
            <person name="Moiseenko K.V."/>
            <person name="Psurtseva N.V."/>
            <person name="Savinova O.S."/>
            <person name="Shakhova N.V."/>
            <person name="Tyazhelova T.V."/>
            <person name="Vasina D.V."/>
        </authorList>
    </citation>
    <scope>NUCLEOTIDE SEQUENCE [LARGE SCALE GENOMIC DNA]</scope>
    <source>
        <strain evidence="1 2">LE-BIN_3174</strain>
    </source>
</reference>
<dbReference type="OrthoDB" id="5554402at2759"/>
<dbReference type="Proteomes" id="UP000292702">
    <property type="component" value="Unassembled WGS sequence"/>
</dbReference>
<dbReference type="PANTHER" id="PTHR28177:SF1">
    <property type="entry name" value="ALTERED INHERITANCE OF MITOCHONDRIA PROTEIN 19, MITOCHONDRIAL"/>
    <property type="match status" value="1"/>
</dbReference>
<organism evidence="1 2">
    <name type="scientific">Steccherinum ochraceum</name>
    <dbReference type="NCBI Taxonomy" id="92696"/>
    <lineage>
        <taxon>Eukaryota</taxon>
        <taxon>Fungi</taxon>
        <taxon>Dikarya</taxon>
        <taxon>Basidiomycota</taxon>
        <taxon>Agaricomycotina</taxon>
        <taxon>Agaricomycetes</taxon>
        <taxon>Polyporales</taxon>
        <taxon>Steccherinaceae</taxon>
        <taxon>Steccherinum</taxon>
    </lineage>
</organism>
<dbReference type="AlphaFoldDB" id="A0A4R0RX22"/>
<keyword evidence="2" id="KW-1185">Reference proteome</keyword>
<evidence type="ECO:0000313" key="1">
    <source>
        <dbReference type="EMBL" id="TCD68618.1"/>
    </source>
</evidence>
<proteinExistence type="predicted"/>
<evidence type="ECO:0000313" key="2">
    <source>
        <dbReference type="Proteomes" id="UP000292702"/>
    </source>
</evidence>
<dbReference type="InterPro" id="IPR019419">
    <property type="entry name" value="AIM19"/>
</dbReference>
<name>A0A4R0RX22_9APHY</name>
<sequence length="136" mass="14442">MDSNEPSSAPTTSSSTFETIRPYSQSPWPIWSVSALFLASSIFPASPATPPIMMRLGFSAIYGGAGYVLHAGDAHNGSGISTAWSLTYLLLNARKSFRRPFSAGPVALTTATLASSALYGAEYFLLQGEDQTEKTP</sequence>
<comment type="caution">
    <text evidence="1">The sequence shown here is derived from an EMBL/GenBank/DDBJ whole genome shotgun (WGS) entry which is preliminary data.</text>
</comment>
<accession>A0A4R0RX22</accession>
<dbReference type="GO" id="GO:0005739">
    <property type="term" value="C:mitochondrion"/>
    <property type="evidence" value="ECO:0007669"/>
    <property type="project" value="TreeGrafter"/>
</dbReference>
<dbReference type="Pfam" id="PF10315">
    <property type="entry name" value="Aim19"/>
    <property type="match status" value="1"/>
</dbReference>
<protein>
    <submittedName>
        <fullName evidence="1">Uncharacterized protein</fullName>
    </submittedName>
</protein>
<gene>
    <name evidence="1" type="ORF">EIP91_010273</name>
</gene>